<evidence type="ECO:0000313" key="3">
    <source>
        <dbReference type="Proteomes" id="UP000812966"/>
    </source>
</evidence>
<evidence type="ECO:0000256" key="1">
    <source>
        <dbReference type="SAM" id="MobiDB-lite"/>
    </source>
</evidence>
<organism evidence="2 3">
    <name type="scientific">Filobasidium floriforme</name>
    <dbReference type="NCBI Taxonomy" id="5210"/>
    <lineage>
        <taxon>Eukaryota</taxon>
        <taxon>Fungi</taxon>
        <taxon>Dikarya</taxon>
        <taxon>Basidiomycota</taxon>
        <taxon>Agaricomycotina</taxon>
        <taxon>Tremellomycetes</taxon>
        <taxon>Filobasidiales</taxon>
        <taxon>Filobasidiaceae</taxon>
        <taxon>Filobasidium</taxon>
    </lineage>
</organism>
<dbReference type="PANTHER" id="PTHR15633:SF2">
    <property type="entry name" value="NUCLEOLAR PROTEIN 11"/>
    <property type="match status" value="1"/>
</dbReference>
<keyword evidence="3" id="KW-1185">Reference proteome</keyword>
<proteinExistence type="predicted"/>
<dbReference type="GO" id="GO:0030490">
    <property type="term" value="P:maturation of SSU-rRNA"/>
    <property type="evidence" value="ECO:0007669"/>
    <property type="project" value="InterPro"/>
</dbReference>
<reference evidence="2" key="1">
    <citation type="submission" date="2020-04" db="EMBL/GenBank/DDBJ databases">
        <title>Analysis of mating type loci in Filobasidium floriforme.</title>
        <authorList>
            <person name="Nowrousian M."/>
        </authorList>
    </citation>
    <scope>NUCLEOTIDE SEQUENCE</scope>
    <source>
        <strain evidence="2">CBS 6242</strain>
    </source>
</reference>
<comment type="caution">
    <text evidence="2">The sequence shown here is derived from an EMBL/GenBank/DDBJ whole genome shotgun (WGS) entry which is preliminary data.</text>
</comment>
<dbReference type="EMBL" id="JABELV010000006">
    <property type="protein sequence ID" value="KAG7571527.1"/>
    <property type="molecule type" value="Genomic_DNA"/>
</dbReference>
<dbReference type="PANTHER" id="PTHR15633">
    <property type="entry name" value="NUCLEOLAR PROTEIN 11"/>
    <property type="match status" value="1"/>
</dbReference>
<accession>A0A8K0NTP8</accession>
<sequence>MTDIGTPTALAAFPSASSSSSSSHIKLGRVYGSDETQAVAAVQGGAVWIYDVTSHQAITSFTVPPSTVFQTTPISYHPAVSSTGEASSVVRKGKQRQRYTAVGVGKGENISHADEGKVVWIWKGEEVFEQSILKLDHRVDLLLRIPETHSMLAASSTGLTVISSQLKTTSIPIVSPKSSHLLRVFFLPRLPQTEIFVYALLFDDGSVTFTGVKGADDETCTGEDARRATKTLPAKTLAEGEQVVNAFMDDKTLVVHLLTSKGRMIPNAISLKADSMIRPGKTFTFNESGSSTSPTIASLPDTAGPVFAFATSTPSIVVFQPTYPAVLAHREISTKNLSVKELVPLANNLVAIISTTTNESGAERWMIHTVDMTVPVDGVGIAQLLDSATLTTRYLENTSAAAPKIQDATGSHKALQSTTSRDQAFLASLRSQLFSASNGDAEPAFKVWRTWHDTEEHPFTRKRADPKRIRSRGVLAGDIVKAVMEGALPASRADRKEKPKEGEEAGSSADSEPKWTTTGAKGPYLANVITVLLENGWANDGMWGQSGLVQDGLLVVGDWDNIVLGLDKLPTVPSKSLVALLSHVAQYHISSTSVGATGLTTPPGLEDFLKLYLAIPVSPAMHKQALKRGLNQVEVVQTVLRLMVDWLEEVGKDVKGKGVVGWEADEVKSQSSRYSIEGLVLHTQLLLDAHLPLLISHPPAHSLIVRLKTALEPLLTLQTELAAARGLVEGFVRLAEQKVNGSAKGKKGGAVKGKPAMAGGAGPTGKKMFGEWMDPLYSVDEVVL</sequence>
<protein>
    <submittedName>
        <fullName evidence="2">Uncharacterized protein</fullName>
    </submittedName>
</protein>
<dbReference type="GO" id="GO:0003723">
    <property type="term" value="F:RNA binding"/>
    <property type="evidence" value="ECO:0007669"/>
    <property type="project" value="TreeGrafter"/>
</dbReference>
<dbReference type="InterPro" id="IPR042859">
    <property type="entry name" value="NOL11"/>
</dbReference>
<evidence type="ECO:0000313" key="2">
    <source>
        <dbReference type="EMBL" id="KAG7571527.1"/>
    </source>
</evidence>
<name>A0A8K0NTP8_9TREE</name>
<dbReference type="Proteomes" id="UP000812966">
    <property type="component" value="Unassembled WGS sequence"/>
</dbReference>
<feature type="region of interest" description="Disordered" evidence="1">
    <location>
        <begin position="490"/>
        <end position="517"/>
    </location>
</feature>
<dbReference type="GO" id="GO:0005730">
    <property type="term" value="C:nucleolus"/>
    <property type="evidence" value="ECO:0007669"/>
    <property type="project" value="TreeGrafter"/>
</dbReference>
<gene>
    <name evidence="2" type="ORF">FFLO_00543</name>
</gene>
<dbReference type="AlphaFoldDB" id="A0A8K0NTP8"/>
<feature type="compositionally biased region" description="Basic and acidic residues" evidence="1">
    <location>
        <begin position="492"/>
        <end position="503"/>
    </location>
</feature>